<dbReference type="AlphaFoldDB" id="A0A8C4F956"/>
<dbReference type="GO" id="GO:0003677">
    <property type="term" value="F:DNA binding"/>
    <property type="evidence" value="ECO:0007669"/>
    <property type="project" value="InterPro"/>
</dbReference>
<keyword evidence="5" id="KW-0539">Nucleus</keyword>
<dbReference type="Pfam" id="PF15511">
    <property type="entry name" value="CENP-T_C"/>
    <property type="match status" value="1"/>
</dbReference>
<dbReference type="PANTHER" id="PTHR46904:SF1">
    <property type="entry name" value="CENTROMERE PROTEIN T"/>
    <property type="match status" value="1"/>
</dbReference>
<feature type="region of interest" description="Disordered" evidence="6">
    <location>
        <begin position="24"/>
        <end position="192"/>
    </location>
</feature>
<dbReference type="InterPro" id="IPR035425">
    <property type="entry name" value="CENP-T/H4_C"/>
</dbReference>
<feature type="compositionally biased region" description="Acidic residues" evidence="6">
    <location>
        <begin position="142"/>
        <end position="169"/>
    </location>
</feature>
<feature type="domain" description="CENP-T/Histone H4 histone fold" evidence="7">
    <location>
        <begin position="349"/>
        <end position="435"/>
    </location>
</feature>
<dbReference type="GO" id="GO:0000278">
    <property type="term" value="P:mitotic cell cycle"/>
    <property type="evidence" value="ECO:0007669"/>
    <property type="project" value="TreeGrafter"/>
</dbReference>
<comment type="similarity">
    <text evidence="3">Belongs to the CENP-T/CNN1 family.</text>
</comment>
<name>A0A8C4F956_DICLA</name>
<reference evidence="8" key="2">
    <citation type="submission" date="2025-09" db="UniProtKB">
        <authorList>
            <consortium name="Ensembl"/>
        </authorList>
    </citation>
    <scope>IDENTIFICATION</scope>
</reference>
<dbReference type="GO" id="GO:0000776">
    <property type="term" value="C:kinetochore"/>
    <property type="evidence" value="ECO:0007669"/>
    <property type="project" value="InterPro"/>
</dbReference>
<dbReference type="PANTHER" id="PTHR46904">
    <property type="entry name" value="CENTROMERE PROTEIN T"/>
    <property type="match status" value="1"/>
</dbReference>
<dbReference type="GO" id="GO:0051382">
    <property type="term" value="P:kinetochore assembly"/>
    <property type="evidence" value="ECO:0007669"/>
    <property type="project" value="InterPro"/>
</dbReference>
<dbReference type="CDD" id="cd22920">
    <property type="entry name" value="HFD_CENP-T"/>
    <property type="match status" value="1"/>
</dbReference>
<evidence type="ECO:0000256" key="4">
    <source>
        <dbReference type="ARBA" id="ARBA00022454"/>
    </source>
</evidence>
<comment type="subcellular location">
    <subcellularLocation>
        <location evidence="2">Chromosome</location>
    </subcellularLocation>
    <subcellularLocation>
        <location evidence="1">Nucleus</location>
    </subcellularLocation>
</comment>
<keyword evidence="4" id="KW-0158">Chromosome</keyword>
<feature type="region of interest" description="Disordered" evidence="6">
    <location>
        <begin position="204"/>
        <end position="343"/>
    </location>
</feature>
<organism evidence="8 9">
    <name type="scientific">Dicentrarchus labrax</name>
    <name type="common">European seabass</name>
    <name type="synonym">Morone labrax</name>
    <dbReference type="NCBI Taxonomy" id="13489"/>
    <lineage>
        <taxon>Eukaryota</taxon>
        <taxon>Metazoa</taxon>
        <taxon>Chordata</taxon>
        <taxon>Craniata</taxon>
        <taxon>Vertebrata</taxon>
        <taxon>Euteleostomi</taxon>
        <taxon>Actinopterygii</taxon>
        <taxon>Neopterygii</taxon>
        <taxon>Teleostei</taxon>
        <taxon>Neoteleostei</taxon>
        <taxon>Acanthomorphata</taxon>
        <taxon>Eupercaria</taxon>
        <taxon>Moronidae</taxon>
        <taxon>Dicentrarchus</taxon>
    </lineage>
</organism>
<sequence length="451" mass="50703">MKNVFLSPWIMGQQMFNLKILKKQQPCRKSCLRRRRRRGEEEENRVEAETEEEDYQNEEKEGAVDSQTEEDIEEGGVDSQPEEDVAARSQSEDEEVAADSQMEEDVEEGAVDSQIEEEGAADSQFEEDVAEYQDDPAASSQSEEEDGGLADSQPEDEHDGELREDDEPPSEQLQCDLEHISRRAHLSGDGVVPVTEAGRDLADTTDAAWSDGKSKALSAIESSTKGQMGAFYTEAEPKSDKEGSFHLSIDDLSDNSPEEAAAQDPAEQEEEWEDEENEENEESEEVPSKTPAFVREKRNMFHPDPLASPSVLKNVQTSSTSESLPAAKPKQVRKVRTGPAKKQTGLPKSYLMGVFKHFAKTKVSADVYPVLKETMDKFFERMAEDLETYAVHAKRKTIEVEDAELLLRRQGYVNDKVPVEVLIEKYLRMDQRKLLIPIATSGNVVIPKKRR</sequence>
<dbReference type="InterPro" id="IPR009072">
    <property type="entry name" value="Histone-fold"/>
</dbReference>
<dbReference type="InterPro" id="IPR028255">
    <property type="entry name" value="CENP-T"/>
</dbReference>
<evidence type="ECO:0000256" key="3">
    <source>
        <dbReference type="ARBA" id="ARBA00010137"/>
    </source>
</evidence>
<protein>
    <recommendedName>
        <fullName evidence="7">CENP-T/Histone H4 histone fold domain-containing protein</fullName>
    </recommendedName>
</protein>
<evidence type="ECO:0000313" key="9">
    <source>
        <dbReference type="Proteomes" id="UP000694389"/>
    </source>
</evidence>
<evidence type="ECO:0000256" key="6">
    <source>
        <dbReference type="SAM" id="MobiDB-lite"/>
    </source>
</evidence>
<feature type="compositionally biased region" description="Acidic residues" evidence="6">
    <location>
        <begin position="41"/>
        <end position="56"/>
    </location>
</feature>
<dbReference type="GO" id="GO:0046982">
    <property type="term" value="F:protein heterodimerization activity"/>
    <property type="evidence" value="ECO:0007669"/>
    <property type="project" value="InterPro"/>
</dbReference>
<dbReference type="GO" id="GO:0005634">
    <property type="term" value="C:nucleus"/>
    <property type="evidence" value="ECO:0007669"/>
    <property type="project" value="UniProtKB-SubCell"/>
</dbReference>
<feature type="compositionally biased region" description="Basic residues" evidence="6">
    <location>
        <begin position="24"/>
        <end position="37"/>
    </location>
</feature>
<evidence type="ECO:0000259" key="7">
    <source>
        <dbReference type="Pfam" id="PF15511"/>
    </source>
</evidence>
<dbReference type="Gene3D" id="1.10.20.10">
    <property type="entry name" value="Histone, subunit A"/>
    <property type="match status" value="1"/>
</dbReference>
<dbReference type="Proteomes" id="UP000694389">
    <property type="component" value="Unassembled WGS sequence"/>
</dbReference>
<accession>A0A8C4F956</accession>
<feature type="compositionally biased region" description="Acidic residues" evidence="6">
    <location>
        <begin position="92"/>
        <end position="134"/>
    </location>
</feature>
<proteinExistence type="inferred from homology"/>
<dbReference type="GeneTree" id="ENSGT00390000003044"/>
<feature type="compositionally biased region" description="Polar residues" evidence="6">
    <location>
        <begin position="311"/>
        <end position="323"/>
    </location>
</feature>
<evidence type="ECO:0000256" key="5">
    <source>
        <dbReference type="ARBA" id="ARBA00023242"/>
    </source>
</evidence>
<dbReference type="GO" id="GO:0007059">
    <property type="term" value="P:chromosome segregation"/>
    <property type="evidence" value="ECO:0007669"/>
    <property type="project" value="TreeGrafter"/>
</dbReference>
<dbReference type="Ensembl" id="ENSDLAT00005030661.2">
    <property type="protein sequence ID" value="ENSDLAP00005028738.2"/>
    <property type="gene ID" value="ENSDLAG00005012916.2"/>
</dbReference>
<reference evidence="8" key="1">
    <citation type="submission" date="2025-08" db="UniProtKB">
        <authorList>
            <consortium name="Ensembl"/>
        </authorList>
    </citation>
    <scope>IDENTIFICATION</scope>
</reference>
<evidence type="ECO:0000256" key="1">
    <source>
        <dbReference type="ARBA" id="ARBA00004123"/>
    </source>
</evidence>
<feature type="compositionally biased region" description="Acidic residues" evidence="6">
    <location>
        <begin position="266"/>
        <end position="285"/>
    </location>
</feature>
<feature type="compositionally biased region" description="Basic and acidic residues" evidence="6">
    <location>
        <begin position="235"/>
        <end position="244"/>
    </location>
</feature>
<evidence type="ECO:0000313" key="8">
    <source>
        <dbReference type="Ensembl" id="ENSDLAP00005028738.2"/>
    </source>
</evidence>
<evidence type="ECO:0000256" key="2">
    <source>
        <dbReference type="ARBA" id="ARBA00004286"/>
    </source>
</evidence>
<feature type="compositionally biased region" description="Acidic residues" evidence="6">
    <location>
        <begin position="67"/>
        <end position="84"/>
    </location>
</feature>
<dbReference type="SUPFAM" id="SSF47113">
    <property type="entry name" value="Histone-fold"/>
    <property type="match status" value="1"/>
</dbReference>
<keyword evidence="9" id="KW-1185">Reference proteome</keyword>